<dbReference type="PANTHER" id="PTHR46670:SF3">
    <property type="entry name" value="ENDONUCLEASE_EXONUCLEASE_PHOSPHATASE DOMAIN-CONTAINING PROTEIN"/>
    <property type="match status" value="1"/>
</dbReference>
<sequence length="151" mass="17386">MDLIAIVETWLNIVEKDNKVIKDLTPADYKFVHLPRKSRRGGRVGLVYRSSFKVVVNQQFLDVDISSSGNSTKLVIIYRPPTSKKNKHSYDDFLVEFTGFIEHYVLMTTRFAIVGDFNIHWDVPSDNNVKRFADLLESLNIIQHVHAPTHS</sequence>
<protein>
    <recommendedName>
        <fullName evidence="3">Endonuclease/exonuclease/phosphatase domain-containing protein</fullName>
    </recommendedName>
</protein>
<dbReference type="EMBL" id="JAODUO010001072">
    <property type="protein sequence ID" value="KAK2171379.1"/>
    <property type="molecule type" value="Genomic_DNA"/>
</dbReference>
<accession>A0AAD9KGY9</accession>
<dbReference type="Gene3D" id="3.60.10.10">
    <property type="entry name" value="Endonuclease/exonuclease/phosphatase"/>
    <property type="match status" value="1"/>
</dbReference>
<dbReference type="InterPro" id="IPR036691">
    <property type="entry name" value="Endo/exonu/phosph_ase_sf"/>
</dbReference>
<organism evidence="1 2">
    <name type="scientific">Ridgeia piscesae</name>
    <name type="common">Tubeworm</name>
    <dbReference type="NCBI Taxonomy" id="27915"/>
    <lineage>
        <taxon>Eukaryota</taxon>
        <taxon>Metazoa</taxon>
        <taxon>Spiralia</taxon>
        <taxon>Lophotrochozoa</taxon>
        <taxon>Annelida</taxon>
        <taxon>Polychaeta</taxon>
        <taxon>Sedentaria</taxon>
        <taxon>Canalipalpata</taxon>
        <taxon>Sabellida</taxon>
        <taxon>Siboglinidae</taxon>
        <taxon>Ridgeia</taxon>
    </lineage>
</organism>
<proteinExistence type="predicted"/>
<dbReference type="Proteomes" id="UP001209878">
    <property type="component" value="Unassembled WGS sequence"/>
</dbReference>
<dbReference type="SUPFAM" id="SSF56219">
    <property type="entry name" value="DNase I-like"/>
    <property type="match status" value="1"/>
</dbReference>
<evidence type="ECO:0008006" key="3">
    <source>
        <dbReference type="Google" id="ProtNLM"/>
    </source>
</evidence>
<dbReference type="PANTHER" id="PTHR46670">
    <property type="entry name" value="ENDO/EXONUCLEASE/PHOSPHATASE DOMAIN-CONTAINING PROTEIN"/>
    <property type="match status" value="1"/>
</dbReference>
<keyword evidence="2" id="KW-1185">Reference proteome</keyword>
<name>A0AAD9KGY9_RIDPI</name>
<evidence type="ECO:0000313" key="2">
    <source>
        <dbReference type="Proteomes" id="UP001209878"/>
    </source>
</evidence>
<evidence type="ECO:0000313" key="1">
    <source>
        <dbReference type="EMBL" id="KAK2171379.1"/>
    </source>
</evidence>
<reference evidence="1" key="1">
    <citation type="journal article" date="2023" name="Mol. Biol. Evol.">
        <title>Third-Generation Sequencing Reveals the Adaptive Role of the Epigenome in Three Deep-Sea Polychaetes.</title>
        <authorList>
            <person name="Perez M."/>
            <person name="Aroh O."/>
            <person name="Sun Y."/>
            <person name="Lan Y."/>
            <person name="Juniper S.K."/>
            <person name="Young C.R."/>
            <person name="Angers B."/>
            <person name="Qian P.Y."/>
        </authorList>
    </citation>
    <scope>NUCLEOTIDE SEQUENCE</scope>
    <source>
        <strain evidence="1">R07B-5</strain>
    </source>
</reference>
<comment type="caution">
    <text evidence="1">The sequence shown here is derived from an EMBL/GenBank/DDBJ whole genome shotgun (WGS) entry which is preliminary data.</text>
</comment>
<dbReference type="AlphaFoldDB" id="A0AAD9KGY9"/>
<gene>
    <name evidence="1" type="ORF">NP493_1075g00012</name>
</gene>